<evidence type="ECO:0000313" key="3">
    <source>
        <dbReference type="EMBL" id="EFH85202.1"/>
    </source>
</evidence>
<dbReference type="OrthoDB" id="151548at2"/>
<reference evidence="3 4" key="1">
    <citation type="journal article" date="2011" name="Stand. Genomic Sci.">
        <title>Non-contiguous finished genome sequence and contextual data of the filamentous soil bacterium Ktedonobacter racemifer type strain (SOSP1-21).</title>
        <authorList>
            <person name="Chang Y.J."/>
            <person name="Land M."/>
            <person name="Hauser L."/>
            <person name="Chertkov O."/>
            <person name="Del Rio T.G."/>
            <person name="Nolan M."/>
            <person name="Copeland A."/>
            <person name="Tice H."/>
            <person name="Cheng J.F."/>
            <person name="Lucas S."/>
            <person name="Han C."/>
            <person name="Goodwin L."/>
            <person name="Pitluck S."/>
            <person name="Ivanova N."/>
            <person name="Ovchinikova G."/>
            <person name="Pati A."/>
            <person name="Chen A."/>
            <person name="Palaniappan K."/>
            <person name="Mavromatis K."/>
            <person name="Liolios K."/>
            <person name="Brettin T."/>
            <person name="Fiebig A."/>
            <person name="Rohde M."/>
            <person name="Abt B."/>
            <person name="Goker M."/>
            <person name="Detter J.C."/>
            <person name="Woyke T."/>
            <person name="Bristow J."/>
            <person name="Eisen J.A."/>
            <person name="Markowitz V."/>
            <person name="Hugenholtz P."/>
            <person name="Kyrpides N.C."/>
            <person name="Klenk H.P."/>
            <person name="Lapidus A."/>
        </authorList>
    </citation>
    <scope>NUCLEOTIDE SEQUENCE [LARGE SCALE GENOMIC DNA]</scope>
    <source>
        <strain evidence="4">DSM 44963</strain>
    </source>
</reference>
<comment type="caution">
    <text evidence="3">The sequence shown here is derived from an EMBL/GenBank/DDBJ whole genome shotgun (WGS) entry which is preliminary data.</text>
</comment>
<dbReference type="PROSITE" id="PS50994">
    <property type="entry name" value="INTEGRASE"/>
    <property type="match status" value="1"/>
</dbReference>
<protein>
    <submittedName>
        <fullName evidence="3">TnsA endonuclease</fullName>
    </submittedName>
</protein>
<keyword evidence="4" id="KW-1185">Reference proteome</keyword>
<dbReference type="AlphaFoldDB" id="D6TUA5"/>
<dbReference type="InterPro" id="IPR001584">
    <property type="entry name" value="Integrase_cat-core"/>
</dbReference>
<dbReference type="EMBL" id="ADVG01000003">
    <property type="protein sequence ID" value="EFH85202.1"/>
    <property type="molecule type" value="Genomic_DNA"/>
</dbReference>
<dbReference type="STRING" id="485913.Krac_6376"/>
<dbReference type="Pfam" id="PF08722">
    <property type="entry name" value="Tn7_TnsA-like_N"/>
    <property type="match status" value="1"/>
</dbReference>
<keyword evidence="3" id="KW-0540">Nuclease</keyword>
<evidence type="ECO:0000313" key="4">
    <source>
        <dbReference type="Proteomes" id="UP000004508"/>
    </source>
</evidence>
<dbReference type="SUPFAM" id="SSF53098">
    <property type="entry name" value="Ribonuclease H-like"/>
    <property type="match status" value="1"/>
</dbReference>
<dbReference type="Gene3D" id="3.30.420.10">
    <property type="entry name" value="Ribonuclease H-like superfamily/Ribonuclease H"/>
    <property type="match status" value="1"/>
</dbReference>
<dbReference type="eggNOG" id="COG2801">
    <property type="taxonomic scope" value="Bacteria"/>
</dbReference>
<proteinExistence type="predicted"/>
<name>D6TUA5_KTERA</name>
<accession>D6TUA5</accession>
<feature type="region of interest" description="Disordered" evidence="1">
    <location>
        <begin position="836"/>
        <end position="857"/>
    </location>
</feature>
<dbReference type="InterPro" id="IPR015378">
    <property type="entry name" value="Transposase-like_Mu_C"/>
</dbReference>
<gene>
    <name evidence="3" type="ORF">Krac_6376</name>
</gene>
<organism evidence="3 4">
    <name type="scientific">Ktedonobacter racemifer DSM 44963</name>
    <dbReference type="NCBI Taxonomy" id="485913"/>
    <lineage>
        <taxon>Bacteria</taxon>
        <taxon>Bacillati</taxon>
        <taxon>Chloroflexota</taxon>
        <taxon>Ktedonobacteria</taxon>
        <taxon>Ktedonobacterales</taxon>
        <taxon>Ktedonobacteraceae</taxon>
        <taxon>Ktedonobacter</taxon>
    </lineage>
</organism>
<dbReference type="InterPro" id="IPR036397">
    <property type="entry name" value="RNaseH_sf"/>
</dbReference>
<evidence type="ECO:0000259" key="2">
    <source>
        <dbReference type="PROSITE" id="PS50994"/>
    </source>
</evidence>
<dbReference type="RefSeq" id="WP_007917310.1">
    <property type="nucleotide sequence ID" value="NZ_ADVG01000003.1"/>
</dbReference>
<dbReference type="GO" id="GO:0015074">
    <property type="term" value="P:DNA integration"/>
    <property type="evidence" value="ECO:0007669"/>
    <property type="project" value="InterPro"/>
</dbReference>
<dbReference type="Proteomes" id="UP000004508">
    <property type="component" value="Unassembled WGS sequence"/>
</dbReference>
<dbReference type="InterPro" id="IPR014833">
    <property type="entry name" value="TnsA_N"/>
</dbReference>
<dbReference type="GO" id="GO:0004519">
    <property type="term" value="F:endonuclease activity"/>
    <property type="evidence" value="ECO:0007669"/>
    <property type="project" value="UniProtKB-KW"/>
</dbReference>
<feature type="domain" description="Integrase catalytic" evidence="2">
    <location>
        <begin position="495"/>
        <end position="687"/>
    </location>
</feature>
<dbReference type="InParanoid" id="D6TUA5"/>
<dbReference type="InterPro" id="IPR012337">
    <property type="entry name" value="RNaseH-like_sf"/>
</dbReference>
<dbReference type="Pfam" id="PF09299">
    <property type="entry name" value="Mu-transpos_C"/>
    <property type="match status" value="1"/>
</dbReference>
<dbReference type="GO" id="GO:0003676">
    <property type="term" value="F:nucleic acid binding"/>
    <property type="evidence" value="ECO:0007669"/>
    <property type="project" value="InterPro"/>
</dbReference>
<keyword evidence="3" id="KW-0255">Endonuclease</keyword>
<keyword evidence="3" id="KW-0378">Hydrolase</keyword>
<sequence length="873" mass="100429">MFTDEEFSAWCSHNEIGPETKAYIERIRSSQPVRKVRSRASNVSGRYPSRKMGRTIQFESQHVELYGIYEMEYDDDVLEYYDQPIRIQLQYRARSGRKTTQWHTPDFFVIRQSSAGFEEWKPVTALETLKVTMPERYQHEPSGGWRCPPGINAAQAHGVFYRIRTNAQVHPLVAQNLKFLQDFWIHVYEVTPEQEAQVLRLLTTAPGITVRQLTSACPDLPVDVLWAMLTDHRLFTDLFASSLMQWDQVRLFRSQEEAEKARERTESLAAPIPLFTRLSFDGRLWEAEKQGDQVVLRPEVGAAFTLSTTHLQQLLDTGAATLVGEDTPSQLSEEARTLMLGAGPTALAAASQRLSTILAYLHGESVSVTKRTVQNWLRSYREAERAYGCGSLGLLDKSARRGNRVPRVDSASKQLLETFLRTHYATPQAKRRSAVYALYRDECTKQHISPVSQATFYRECALFTTPQVTAARHGKRAAYPDQPRMYYLDRTTPRHGDRPFALAHLDHTELDILLVSSITGKPLAKPYATFLTDAYSRRLLAVHVSYEPPSYRSVMMAFRLCVQRYGRLPQEIVVDHGPEFGSIYFEALLSQCFVTKISRPPQQPHFGPVIERIFGTTTSEFLNQLRGNTQASKVPRQMTREVDPKRLAIWTLERFAARLTEYIYEVYDVMEHPALFMSPREAYAQGMELAGSRSHRVIAYSEAFLMQTRPTTRTGKAKIYRGRGITVNGLQYWHERMQASDIAGQTVPVRFEPYDMGVTYAYIDGQWIECIADDYAQVHGRSEKEWNLILDEWREHQRQHARKRVTLNGPLLAQFLQQVEQEETFSLQHQREYEEQTLRSASLGPHPQLPRSDEIPPEITIDLTNLRRLEEYR</sequence>
<evidence type="ECO:0000256" key="1">
    <source>
        <dbReference type="SAM" id="MobiDB-lite"/>
    </source>
</evidence>